<name>A0AAD6TCE0_9AGAR</name>
<proteinExistence type="predicted"/>
<dbReference type="EMBL" id="JARJCM010000011">
    <property type="protein sequence ID" value="KAJ7042806.1"/>
    <property type="molecule type" value="Genomic_DNA"/>
</dbReference>
<organism evidence="1 2">
    <name type="scientific">Mycena alexandri</name>
    <dbReference type="NCBI Taxonomy" id="1745969"/>
    <lineage>
        <taxon>Eukaryota</taxon>
        <taxon>Fungi</taxon>
        <taxon>Dikarya</taxon>
        <taxon>Basidiomycota</taxon>
        <taxon>Agaricomycotina</taxon>
        <taxon>Agaricomycetes</taxon>
        <taxon>Agaricomycetidae</taxon>
        <taxon>Agaricales</taxon>
        <taxon>Marasmiineae</taxon>
        <taxon>Mycenaceae</taxon>
        <taxon>Mycena</taxon>
    </lineage>
</organism>
<sequence length="156" mass="17167">MVSSPIPPLSSSGIFSVAHSILIDAPREKVWEVLLDFKSYKECRGQTIVSATGVALADQTPAAGDLMLISPIHIPPTMGEPQFMGSLSITVLVESIDHENYRAAWSLTIEGGKTKYESIEVFHGILTYICNFFLRKKLKLGIKVMAEGLKSRCERV</sequence>
<reference evidence="1" key="1">
    <citation type="submission" date="2023-03" db="EMBL/GenBank/DDBJ databases">
        <title>Massive genome expansion in bonnet fungi (Mycena s.s.) driven by repeated elements and novel gene families across ecological guilds.</title>
        <authorList>
            <consortium name="Lawrence Berkeley National Laboratory"/>
            <person name="Harder C.B."/>
            <person name="Miyauchi S."/>
            <person name="Viragh M."/>
            <person name="Kuo A."/>
            <person name="Thoen E."/>
            <person name="Andreopoulos B."/>
            <person name="Lu D."/>
            <person name="Skrede I."/>
            <person name="Drula E."/>
            <person name="Henrissat B."/>
            <person name="Morin E."/>
            <person name="Kohler A."/>
            <person name="Barry K."/>
            <person name="LaButti K."/>
            <person name="Morin E."/>
            <person name="Salamov A."/>
            <person name="Lipzen A."/>
            <person name="Mereny Z."/>
            <person name="Hegedus B."/>
            <person name="Baldrian P."/>
            <person name="Stursova M."/>
            <person name="Weitz H."/>
            <person name="Taylor A."/>
            <person name="Grigoriev I.V."/>
            <person name="Nagy L.G."/>
            <person name="Martin F."/>
            <person name="Kauserud H."/>
        </authorList>
    </citation>
    <scope>NUCLEOTIDE SEQUENCE</scope>
    <source>
        <strain evidence="1">CBHHK200</strain>
    </source>
</reference>
<evidence type="ECO:0000313" key="1">
    <source>
        <dbReference type="EMBL" id="KAJ7042806.1"/>
    </source>
</evidence>
<keyword evidence="2" id="KW-1185">Reference proteome</keyword>
<dbReference type="SUPFAM" id="SSF55961">
    <property type="entry name" value="Bet v1-like"/>
    <property type="match status" value="1"/>
</dbReference>
<dbReference type="Proteomes" id="UP001218188">
    <property type="component" value="Unassembled WGS sequence"/>
</dbReference>
<comment type="caution">
    <text evidence="1">The sequence shown here is derived from an EMBL/GenBank/DDBJ whole genome shotgun (WGS) entry which is preliminary data.</text>
</comment>
<accession>A0AAD6TCE0</accession>
<evidence type="ECO:0000313" key="2">
    <source>
        <dbReference type="Proteomes" id="UP001218188"/>
    </source>
</evidence>
<dbReference type="AlphaFoldDB" id="A0AAD6TCE0"/>
<gene>
    <name evidence="1" type="ORF">C8F04DRAFT_1207830</name>
</gene>
<protein>
    <submittedName>
        <fullName evidence="1">Uncharacterized protein</fullName>
    </submittedName>
</protein>